<evidence type="ECO:0000256" key="1">
    <source>
        <dbReference type="SAM" id="MobiDB-lite"/>
    </source>
</evidence>
<gene>
    <name evidence="2" type="ORF">BCR35DRAFT_306886</name>
</gene>
<keyword evidence="3" id="KW-1185">Reference proteome</keyword>
<protein>
    <submittedName>
        <fullName evidence="2">Uncharacterized protein</fullName>
    </submittedName>
</protein>
<feature type="region of interest" description="Disordered" evidence="1">
    <location>
        <begin position="1"/>
        <end position="26"/>
    </location>
</feature>
<sequence>MVRQGRRGESWEAESKSSPTSSCRRTHRSGVLLPFDLGVGAEGTGACALRCSKERWTAVNCLS</sequence>
<dbReference type="InParanoid" id="A0A1Y2ER58"/>
<dbReference type="Proteomes" id="UP000193467">
    <property type="component" value="Unassembled WGS sequence"/>
</dbReference>
<reference evidence="2 3" key="1">
    <citation type="submission" date="2016-07" db="EMBL/GenBank/DDBJ databases">
        <title>Pervasive Adenine N6-methylation of Active Genes in Fungi.</title>
        <authorList>
            <consortium name="DOE Joint Genome Institute"/>
            <person name="Mondo S.J."/>
            <person name="Dannebaum R.O."/>
            <person name="Kuo R.C."/>
            <person name="Labutti K."/>
            <person name="Haridas S."/>
            <person name="Kuo A."/>
            <person name="Salamov A."/>
            <person name="Ahrendt S.R."/>
            <person name="Lipzen A."/>
            <person name="Sullivan W."/>
            <person name="Andreopoulos W.B."/>
            <person name="Clum A."/>
            <person name="Lindquist E."/>
            <person name="Daum C."/>
            <person name="Ramamoorthy G.K."/>
            <person name="Gryganskyi A."/>
            <person name="Culley D."/>
            <person name="Magnuson J.K."/>
            <person name="James T.Y."/>
            <person name="O'Malley M.A."/>
            <person name="Stajich J.E."/>
            <person name="Spatafora J.W."/>
            <person name="Visel A."/>
            <person name="Grigoriev I.V."/>
        </authorList>
    </citation>
    <scope>NUCLEOTIDE SEQUENCE [LARGE SCALE GENOMIC DNA]</scope>
    <source>
        <strain evidence="2 3">62-1032</strain>
    </source>
</reference>
<accession>A0A1Y2ER58</accession>
<evidence type="ECO:0000313" key="3">
    <source>
        <dbReference type="Proteomes" id="UP000193467"/>
    </source>
</evidence>
<organism evidence="2 3">
    <name type="scientific">Leucosporidium creatinivorum</name>
    <dbReference type="NCBI Taxonomy" id="106004"/>
    <lineage>
        <taxon>Eukaryota</taxon>
        <taxon>Fungi</taxon>
        <taxon>Dikarya</taxon>
        <taxon>Basidiomycota</taxon>
        <taxon>Pucciniomycotina</taxon>
        <taxon>Microbotryomycetes</taxon>
        <taxon>Leucosporidiales</taxon>
        <taxon>Leucosporidium</taxon>
    </lineage>
</organism>
<dbReference type="EMBL" id="MCGR01000043">
    <property type="protein sequence ID" value="ORY74083.1"/>
    <property type="molecule type" value="Genomic_DNA"/>
</dbReference>
<proteinExistence type="predicted"/>
<evidence type="ECO:0000313" key="2">
    <source>
        <dbReference type="EMBL" id="ORY74083.1"/>
    </source>
</evidence>
<feature type="compositionally biased region" description="Basic and acidic residues" evidence="1">
    <location>
        <begin position="1"/>
        <end position="15"/>
    </location>
</feature>
<name>A0A1Y2ER58_9BASI</name>
<dbReference type="AlphaFoldDB" id="A0A1Y2ER58"/>
<comment type="caution">
    <text evidence="2">The sequence shown here is derived from an EMBL/GenBank/DDBJ whole genome shotgun (WGS) entry which is preliminary data.</text>
</comment>